<keyword evidence="4 12" id="KW-0732">Signal</keyword>
<dbReference type="PANTHER" id="PTHR42721:SF3">
    <property type="entry name" value="BETA-D-XYLOSIDASE 5-RELATED"/>
    <property type="match status" value="1"/>
</dbReference>
<keyword evidence="5" id="KW-0378">Hydrolase</keyword>
<dbReference type="Pfam" id="PF00933">
    <property type="entry name" value="Glyco_hydro_3"/>
    <property type="match status" value="1"/>
</dbReference>
<dbReference type="PANTHER" id="PTHR42721">
    <property type="entry name" value="SUGAR HYDROLASE-RELATED"/>
    <property type="match status" value="1"/>
</dbReference>
<evidence type="ECO:0000313" key="14">
    <source>
        <dbReference type="EMBL" id="KAK5107939.1"/>
    </source>
</evidence>
<dbReference type="InterPro" id="IPR002772">
    <property type="entry name" value="Glyco_hydro_3_C"/>
</dbReference>
<evidence type="ECO:0000256" key="11">
    <source>
        <dbReference type="ARBA" id="ARBA00026107"/>
    </source>
</evidence>
<dbReference type="InterPro" id="IPR036962">
    <property type="entry name" value="Glyco_hydro_3_N_sf"/>
</dbReference>
<dbReference type="GO" id="GO:0046556">
    <property type="term" value="F:alpha-L-arabinofuranosidase activity"/>
    <property type="evidence" value="ECO:0007669"/>
    <property type="project" value="TreeGrafter"/>
</dbReference>
<keyword evidence="9" id="KW-0624">Polysaccharide degradation</keyword>
<evidence type="ECO:0000313" key="15">
    <source>
        <dbReference type="Proteomes" id="UP001310890"/>
    </source>
</evidence>
<sequence length="795" mass="85766">MLARPSLVAATLAALPCLSNALVYPDCVNGPLAKNLVCNTKASDADRAAALVAAMNITEKLAQLVDDAPGVPRLGLAPYEWWQEALHGVAGSPGVNYSRNGGPFSYATSFPQPILTSAAFDDQLVLDIATIISTEARAFSNVGRTQLDFFTPNINGYRDPRWGRGQETPGEDVYHTQRYTKNLLIGLEGGVDPPIKKVIATCKHFAGYDLEQNVFAPNIYNRFGYNAFINTQDLAEYYLPPFQQCARDSRVGSMMCSYNAINGIPACANGYLLNTIARDHWNWTDRQQYITSDCNAIIDISSNHNYTATSSEATAISLIEGTDQICQVGPTTNQTGAYADGLLTEAVVDLALRRQYEGLITAGYFDPASEVPYRAYTWDNVNTPQAQALALQAAQEGIVMLKNDGTLPLSVGSKKVAMIGFWANATGQLQGDYAGPPPYVHNPVYAAQQRGINYVYATGPIKQALTPNISEPALAAAESADVIFYFGGIDNSIEVEGLDRVNITWPDSQIALIEQLAALGKPLVIAQLGTMIDNTAWLQSKNISAILWAGYPSQDGGTAVLDIITGKVAPAGRLPITQYPAAYVSEVVPTDQSLRPSSSSPGRTYKWYDGAVQPFGYGLHYTKFVAKFSSSGHHGWGGYGGASYDIAQFQHSYNTAYPDLATGISVDIEVYNAGKVTSDFVALAFVAGKHGPQPYPIKELAGYNRFKAIEPGCSQSTTLDITLGSLARRDVNGNLVLYPGDYSILLDVPTQATYNFKLTGRAWTLDNWPQPPADPTGNCSYCVPQTDLTSPPSGQ</sequence>
<feature type="signal peptide" evidence="12">
    <location>
        <begin position="1"/>
        <end position="21"/>
    </location>
</feature>
<keyword evidence="8" id="KW-0326">Glycosidase</keyword>
<keyword evidence="7" id="KW-0119">Carbohydrate metabolism</keyword>
<evidence type="ECO:0000256" key="3">
    <source>
        <dbReference type="ARBA" id="ARBA00022651"/>
    </source>
</evidence>
<dbReference type="EMBL" id="JAVRRL010000101">
    <property type="protein sequence ID" value="KAK5107939.1"/>
    <property type="molecule type" value="Genomic_DNA"/>
</dbReference>
<comment type="catalytic activity">
    <reaction evidence="10">
        <text>Hydrolysis of (1-&gt;4)-beta-D-xylans, to remove successive D-xylose residues from the non-reducing termini.</text>
        <dbReference type="EC" id="3.2.1.37"/>
    </reaction>
</comment>
<dbReference type="Proteomes" id="UP001310890">
    <property type="component" value="Unassembled WGS sequence"/>
</dbReference>
<feature type="domain" description="Fibronectin type III-like" evidence="13">
    <location>
        <begin position="680"/>
        <end position="750"/>
    </location>
</feature>
<dbReference type="EC" id="3.2.1.37" evidence="11"/>
<dbReference type="Gene3D" id="2.60.40.10">
    <property type="entry name" value="Immunoglobulins"/>
    <property type="match status" value="1"/>
</dbReference>
<comment type="similarity">
    <text evidence="2">Belongs to the glycosyl hydrolase 3 family.</text>
</comment>
<dbReference type="Pfam" id="PF14310">
    <property type="entry name" value="Fn3-like"/>
    <property type="match status" value="1"/>
</dbReference>
<evidence type="ECO:0000256" key="10">
    <source>
        <dbReference type="ARBA" id="ARBA00024574"/>
    </source>
</evidence>
<evidence type="ECO:0000256" key="9">
    <source>
        <dbReference type="ARBA" id="ARBA00023326"/>
    </source>
</evidence>
<proteinExistence type="inferred from homology"/>
<feature type="chain" id="PRO_5042828220" description="xylan 1,4-beta-xylosidase" evidence="12">
    <location>
        <begin position="22"/>
        <end position="795"/>
    </location>
</feature>
<dbReference type="Pfam" id="PF01915">
    <property type="entry name" value="Glyco_hydro_3_C"/>
    <property type="match status" value="1"/>
</dbReference>
<dbReference type="SUPFAM" id="SSF52279">
    <property type="entry name" value="Beta-D-glucan exohydrolase, C-terminal domain"/>
    <property type="match status" value="1"/>
</dbReference>
<dbReference type="InterPro" id="IPR001764">
    <property type="entry name" value="Glyco_hydro_3_N"/>
</dbReference>
<gene>
    <name evidence="14" type="ORF">LTR62_000544</name>
</gene>
<evidence type="ECO:0000259" key="13">
    <source>
        <dbReference type="SMART" id="SM01217"/>
    </source>
</evidence>
<evidence type="ECO:0000256" key="5">
    <source>
        <dbReference type="ARBA" id="ARBA00022801"/>
    </source>
</evidence>
<dbReference type="GO" id="GO:0045493">
    <property type="term" value="P:xylan catabolic process"/>
    <property type="evidence" value="ECO:0007669"/>
    <property type="project" value="UniProtKB-KW"/>
</dbReference>
<evidence type="ECO:0000256" key="7">
    <source>
        <dbReference type="ARBA" id="ARBA00023277"/>
    </source>
</evidence>
<evidence type="ECO:0000256" key="6">
    <source>
        <dbReference type="ARBA" id="ARBA00023180"/>
    </source>
</evidence>
<evidence type="ECO:0000256" key="4">
    <source>
        <dbReference type="ARBA" id="ARBA00022729"/>
    </source>
</evidence>
<dbReference type="InterPro" id="IPR026891">
    <property type="entry name" value="Fn3-like"/>
</dbReference>
<keyword evidence="3" id="KW-0858">Xylan degradation</keyword>
<organism evidence="14 15">
    <name type="scientific">Meristemomyces frigidus</name>
    <dbReference type="NCBI Taxonomy" id="1508187"/>
    <lineage>
        <taxon>Eukaryota</taxon>
        <taxon>Fungi</taxon>
        <taxon>Dikarya</taxon>
        <taxon>Ascomycota</taxon>
        <taxon>Pezizomycotina</taxon>
        <taxon>Dothideomycetes</taxon>
        <taxon>Dothideomycetidae</taxon>
        <taxon>Mycosphaerellales</taxon>
        <taxon>Teratosphaeriaceae</taxon>
        <taxon>Meristemomyces</taxon>
    </lineage>
</organism>
<dbReference type="InterPro" id="IPR013783">
    <property type="entry name" value="Ig-like_fold"/>
</dbReference>
<reference evidence="14" key="1">
    <citation type="submission" date="2023-08" db="EMBL/GenBank/DDBJ databases">
        <title>Black Yeasts Isolated from many extreme environments.</title>
        <authorList>
            <person name="Coleine C."/>
            <person name="Stajich J.E."/>
            <person name="Selbmann L."/>
        </authorList>
    </citation>
    <scope>NUCLEOTIDE SEQUENCE</scope>
    <source>
        <strain evidence="14">CCFEE 5401</strain>
    </source>
</reference>
<accession>A0AAN7T973</accession>
<dbReference type="GO" id="GO:0009044">
    <property type="term" value="F:xylan 1,4-beta-xylosidase activity"/>
    <property type="evidence" value="ECO:0007669"/>
    <property type="project" value="UniProtKB-EC"/>
</dbReference>
<dbReference type="Gene3D" id="3.40.50.1700">
    <property type="entry name" value="Glycoside hydrolase family 3 C-terminal domain"/>
    <property type="match status" value="1"/>
</dbReference>
<dbReference type="SUPFAM" id="SSF51445">
    <property type="entry name" value="(Trans)glycosidases"/>
    <property type="match status" value="1"/>
</dbReference>
<name>A0AAN7T973_9PEZI</name>
<keyword evidence="6" id="KW-0325">Glycoprotein</keyword>
<evidence type="ECO:0000256" key="2">
    <source>
        <dbReference type="ARBA" id="ARBA00005336"/>
    </source>
</evidence>
<dbReference type="InterPro" id="IPR044993">
    <property type="entry name" value="BXL"/>
</dbReference>
<dbReference type="InterPro" id="IPR017853">
    <property type="entry name" value="GH"/>
</dbReference>
<dbReference type="SMART" id="SM01217">
    <property type="entry name" value="Fn3_like"/>
    <property type="match status" value="1"/>
</dbReference>
<dbReference type="InterPro" id="IPR036881">
    <property type="entry name" value="Glyco_hydro_3_C_sf"/>
</dbReference>
<protein>
    <recommendedName>
        <fullName evidence="11">xylan 1,4-beta-xylosidase</fullName>
        <ecNumber evidence="11">3.2.1.37</ecNumber>
    </recommendedName>
</protein>
<evidence type="ECO:0000256" key="8">
    <source>
        <dbReference type="ARBA" id="ARBA00023295"/>
    </source>
</evidence>
<evidence type="ECO:0000256" key="1">
    <source>
        <dbReference type="ARBA" id="ARBA00004851"/>
    </source>
</evidence>
<dbReference type="GO" id="GO:0031222">
    <property type="term" value="P:arabinan catabolic process"/>
    <property type="evidence" value="ECO:0007669"/>
    <property type="project" value="TreeGrafter"/>
</dbReference>
<dbReference type="AlphaFoldDB" id="A0AAN7T973"/>
<comment type="pathway">
    <text evidence="1">Glycan degradation; xylan degradation.</text>
</comment>
<comment type="caution">
    <text evidence="14">The sequence shown here is derived from an EMBL/GenBank/DDBJ whole genome shotgun (WGS) entry which is preliminary data.</text>
</comment>
<dbReference type="Gene3D" id="3.20.20.300">
    <property type="entry name" value="Glycoside hydrolase, family 3, N-terminal domain"/>
    <property type="match status" value="1"/>
</dbReference>
<evidence type="ECO:0000256" key="12">
    <source>
        <dbReference type="SAM" id="SignalP"/>
    </source>
</evidence>